<accession>A0A317E599</accession>
<dbReference type="RefSeq" id="WP_109906460.1">
    <property type="nucleotide sequence ID" value="NZ_QGLE01000007.1"/>
</dbReference>
<evidence type="ECO:0000313" key="5">
    <source>
        <dbReference type="EMBL" id="PWR21346.1"/>
    </source>
</evidence>
<proteinExistence type="predicted"/>
<organism evidence="5 6">
    <name type="scientific">Zavarzinia aquatilis</name>
    <dbReference type="NCBI Taxonomy" id="2211142"/>
    <lineage>
        <taxon>Bacteria</taxon>
        <taxon>Pseudomonadati</taxon>
        <taxon>Pseudomonadota</taxon>
        <taxon>Alphaproteobacteria</taxon>
        <taxon>Rhodospirillales</taxon>
        <taxon>Zavarziniaceae</taxon>
        <taxon>Zavarzinia</taxon>
    </lineage>
</organism>
<gene>
    <name evidence="5" type="ORF">DKG74_12960</name>
</gene>
<dbReference type="InterPro" id="IPR016071">
    <property type="entry name" value="Staphylococal_nuclease_OB-fold"/>
</dbReference>
<evidence type="ECO:0000259" key="4">
    <source>
        <dbReference type="PROSITE" id="PS50830"/>
    </source>
</evidence>
<dbReference type="OrthoDB" id="7618306at2"/>
<reference evidence="5 6" key="1">
    <citation type="submission" date="2018-05" db="EMBL/GenBank/DDBJ databases">
        <title>Zavarzinia sp. HR-AS.</title>
        <authorList>
            <person name="Lee Y."/>
            <person name="Jeon C.O."/>
        </authorList>
    </citation>
    <scope>NUCLEOTIDE SEQUENCE [LARGE SCALE GENOMIC DNA]</scope>
    <source>
        <strain evidence="5 6">HR-AS</strain>
    </source>
</reference>
<dbReference type="SMART" id="SM00318">
    <property type="entry name" value="SNc"/>
    <property type="match status" value="1"/>
</dbReference>
<dbReference type="Proteomes" id="UP000245461">
    <property type="component" value="Unassembled WGS sequence"/>
</dbReference>
<keyword evidence="2" id="KW-0255">Endonuclease</keyword>
<evidence type="ECO:0000313" key="6">
    <source>
        <dbReference type="Proteomes" id="UP000245461"/>
    </source>
</evidence>
<sequence>MVETKDGVGIDRRFLLGLGAALLLPGRMARAGEGPALPPGLTDIGTGKVAEVVDGDTVRLAGGKQVRFVGTQAPKLPLGRPGYPTWPLGPEAKAHLATLCAGRRVRLFAGGARQDRHGRILAHLVTEEGLWLQGAMLEAGLARVYTFKDNRALAAEMLALEAAARAAALGLWADATYRIRKADETDLLAAVDKVPGYLLVEGRVLRSAAGGGRWFLNFGRDHANDFTASIAASDLPLFTAAGIDPATYAGKTLRLRGWLEARNGPAMTITHPEQIEVG</sequence>
<keyword evidence="1" id="KW-0540">Nuclease</keyword>
<evidence type="ECO:0000256" key="3">
    <source>
        <dbReference type="ARBA" id="ARBA00022801"/>
    </source>
</evidence>
<dbReference type="GO" id="GO:0016787">
    <property type="term" value="F:hydrolase activity"/>
    <property type="evidence" value="ECO:0007669"/>
    <property type="project" value="UniProtKB-KW"/>
</dbReference>
<dbReference type="PROSITE" id="PS50830">
    <property type="entry name" value="TNASE_3"/>
    <property type="match status" value="1"/>
</dbReference>
<keyword evidence="6" id="KW-1185">Reference proteome</keyword>
<feature type="domain" description="TNase-like" evidence="4">
    <location>
        <begin position="43"/>
        <end position="174"/>
    </location>
</feature>
<dbReference type="EMBL" id="QGLE01000007">
    <property type="protein sequence ID" value="PWR21346.1"/>
    <property type="molecule type" value="Genomic_DNA"/>
</dbReference>
<dbReference type="AlphaFoldDB" id="A0A317E599"/>
<protein>
    <submittedName>
        <fullName evidence="5">Nuclease (SNase)</fullName>
    </submittedName>
</protein>
<dbReference type="SUPFAM" id="SSF50199">
    <property type="entry name" value="Staphylococcal nuclease"/>
    <property type="match status" value="1"/>
</dbReference>
<dbReference type="Pfam" id="PF00565">
    <property type="entry name" value="SNase"/>
    <property type="match status" value="1"/>
</dbReference>
<dbReference type="PANTHER" id="PTHR12302:SF3">
    <property type="entry name" value="SERINE_THREONINE-PROTEIN KINASE 31"/>
    <property type="match status" value="1"/>
</dbReference>
<comment type="caution">
    <text evidence="5">The sequence shown here is derived from an EMBL/GenBank/DDBJ whole genome shotgun (WGS) entry which is preliminary data.</text>
</comment>
<evidence type="ECO:0000256" key="2">
    <source>
        <dbReference type="ARBA" id="ARBA00022759"/>
    </source>
</evidence>
<dbReference type="PANTHER" id="PTHR12302">
    <property type="entry name" value="EBNA2 BINDING PROTEIN P100"/>
    <property type="match status" value="1"/>
</dbReference>
<dbReference type="Gene3D" id="2.40.50.90">
    <property type="match status" value="1"/>
</dbReference>
<dbReference type="GO" id="GO:0004519">
    <property type="term" value="F:endonuclease activity"/>
    <property type="evidence" value="ECO:0007669"/>
    <property type="project" value="UniProtKB-KW"/>
</dbReference>
<keyword evidence="3" id="KW-0378">Hydrolase</keyword>
<name>A0A317E599_9PROT</name>
<dbReference type="InterPro" id="IPR035437">
    <property type="entry name" value="SNase_OB-fold_sf"/>
</dbReference>
<evidence type="ECO:0000256" key="1">
    <source>
        <dbReference type="ARBA" id="ARBA00022722"/>
    </source>
</evidence>